<comment type="caution">
    <text evidence="2">The sequence shown here is derived from an EMBL/GenBank/DDBJ whole genome shotgun (WGS) entry which is preliminary data.</text>
</comment>
<evidence type="ECO:0000313" key="3">
    <source>
        <dbReference type="Proteomes" id="UP000184233"/>
    </source>
</evidence>
<organism evidence="2 3">
    <name type="scientific">Candidatus Kapaibacterium thiocyanatum</name>
    <dbReference type="NCBI Taxonomy" id="1895771"/>
    <lineage>
        <taxon>Bacteria</taxon>
        <taxon>Pseudomonadati</taxon>
        <taxon>Candidatus Kapaibacteriota</taxon>
        <taxon>Candidatus Kapaibacteriia</taxon>
        <taxon>Candidatus Kapaibacteriales</taxon>
        <taxon>Candidatus Kapaibacteriaceae</taxon>
        <taxon>Candidatus Kapaibacterium</taxon>
    </lineage>
</organism>
<protein>
    <submittedName>
        <fullName evidence="2">Uncharacterized protein</fullName>
    </submittedName>
</protein>
<name>A0A1M3L582_9BACT</name>
<feature type="region of interest" description="Disordered" evidence="1">
    <location>
        <begin position="1"/>
        <end position="33"/>
    </location>
</feature>
<accession>A0A1M3L582</accession>
<evidence type="ECO:0000256" key="1">
    <source>
        <dbReference type="SAM" id="MobiDB-lite"/>
    </source>
</evidence>
<reference evidence="2 3" key="1">
    <citation type="submission" date="2016-09" db="EMBL/GenBank/DDBJ databases">
        <title>Genome-resolved meta-omics ties microbial dynamics to process performance in biotechnology for thiocyanate degradation.</title>
        <authorList>
            <person name="Kantor R.S."/>
            <person name="Huddy R.J."/>
            <person name="Iyer R."/>
            <person name="Thomas B.C."/>
            <person name="Brown C.T."/>
            <person name="Anantharaman K."/>
            <person name="Tringe S."/>
            <person name="Hettich R.L."/>
            <person name="Harrison S.T."/>
            <person name="Banfield J.F."/>
        </authorList>
    </citation>
    <scope>NUCLEOTIDE SEQUENCE [LARGE SCALE GENOMIC DNA]</scope>
    <source>
        <strain evidence="2">59-99</strain>
    </source>
</reference>
<sequence>MGGGGDGPRKPAFAGRTVSWSHAREDEPALEEHRKQAIRITPVGVSEPYNWRFSAIVLYHPHTQEWATGACP</sequence>
<evidence type="ECO:0000313" key="2">
    <source>
        <dbReference type="EMBL" id="OJX60703.1"/>
    </source>
</evidence>
<proteinExistence type="predicted"/>
<dbReference type="AlphaFoldDB" id="A0A1M3L582"/>
<feature type="compositionally biased region" description="Basic and acidic residues" evidence="1">
    <location>
        <begin position="22"/>
        <end position="33"/>
    </location>
</feature>
<gene>
    <name evidence="2" type="ORF">BGO89_03780</name>
</gene>
<dbReference type="Proteomes" id="UP000184233">
    <property type="component" value="Unassembled WGS sequence"/>
</dbReference>
<dbReference type="EMBL" id="MKVH01000003">
    <property type="protein sequence ID" value="OJX60703.1"/>
    <property type="molecule type" value="Genomic_DNA"/>
</dbReference>